<evidence type="ECO:0000313" key="1">
    <source>
        <dbReference type="EMBL" id="TKY92240.1"/>
    </source>
</evidence>
<organism evidence="1 2">
    <name type="scientific">Candidatus Methanomarinus sp</name>
    <dbReference type="NCBI Taxonomy" id="3386244"/>
    <lineage>
        <taxon>Archaea</taxon>
        <taxon>Methanobacteriati</taxon>
        <taxon>Methanobacteriota</taxon>
        <taxon>Stenosarchaea group</taxon>
        <taxon>Methanomicrobia</taxon>
        <taxon>Methanosarcinales</taxon>
        <taxon>ANME-2 cluster</taxon>
        <taxon>Candidatus Methanocomedenaceae</taxon>
        <taxon>Candidatus Methanomarinus</taxon>
    </lineage>
</organism>
<evidence type="ECO:0000313" key="2">
    <source>
        <dbReference type="Proteomes" id="UP000315423"/>
    </source>
</evidence>
<feature type="non-terminal residue" evidence="1">
    <location>
        <position position="1"/>
    </location>
</feature>
<sequence length="135" mass="14797">GVQAPTLDENLPIGCNLIEIDEGTGIYKESTFECIWKTWLNNSESHTITYSIEVSPDTPSGTYTIGGFASAYNDAPSQIGGESTIEVINWVEIYDTNGTQGIQKDEAVTSINDYLMYEIINKQATILVLNGYFGV</sequence>
<reference evidence="1" key="1">
    <citation type="submission" date="2018-09" db="EMBL/GenBank/DDBJ databases">
        <title>A genomic encyclopedia of anaerobic methanotrophic archaea.</title>
        <authorList>
            <person name="Skennerton C.T."/>
            <person name="Chadwick G.L."/>
            <person name="Laso-Perez R."/>
            <person name="Leu A.O."/>
            <person name="Speth D.R."/>
            <person name="Yu H."/>
            <person name="Morgan-Lang C."/>
            <person name="Hatzenpichler R."/>
            <person name="Goudeau D."/>
            <person name="Malmstrom R."/>
            <person name="Woyke T."/>
            <person name="Hallam S."/>
            <person name="Tyson G.W."/>
            <person name="Wegener G."/>
            <person name="Boetius A."/>
            <person name="Orphan V.J."/>
        </authorList>
    </citation>
    <scope>NUCLEOTIDE SEQUENCE</scope>
    <source>
        <strain evidence="1">CONS3730D10UFb2</strain>
    </source>
</reference>
<gene>
    <name evidence="1" type="ORF">C5S46_01660</name>
</gene>
<proteinExistence type="predicted"/>
<dbReference type="EMBL" id="QYBA01000052">
    <property type="protein sequence ID" value="TKY92240.1"/>
    <property type="molecule type" value="Genomic_DNA"/>
</dbReference>
<comment type="caution">
    <text evidence="1">The sequence shown here is derived from an EMBL/GenBank/DDBJ whole genome shotgun (WGS) entry which is preliminary data.</text>
</comment>
<dbReference type="Proteomes" id="UP000315423">
    <property type="component" value="Unassembled WGS sequence"/>
</dbReference>
<protein>
    <submittedName>
        <fullName evidence="1">Uncharacterized protein</fullName>
    </submittedName>
</protein>
<accession>A0AC61SCK3</accession>
<name>A0AC61SCK3_9EURY</name>